<evidence type="ECO:0000256" key="1">
    <source>
        <dbReference type="ARBA" id="ARBA00004196"/>
    </source>
</evidence>
<dbReference type="Gene3D" id="1.10.287.470">
    <property type="entry name" value="Helix hairpin bin"/>
    <property type="match status" value="1"/>
</dbReference>
<dbReference type="SUPFAM" id="SSF111369">
    <property type="entry name" value="HlyD-like secretion proteins"/>
    <property type="match status" value="2"/>
</dbReference>
<dbReference type="RefSeq" id="WP_013925730.1">
    <property type="nucleotide sequence ID" value="NZ_BAWW01000066.1"/>
</dbReference>
<accession>A0A0C1EJ11</accession>
<keyword evidence="3" id="KW-0472">Membrane</keyword>
<keyword evidence="2" id="KW-0175">Coiled coil</keyword>
<feature type="domain" description="YknX-like barrel-sandwich hybrid" evidence="4">
    <location>
        <begin position="72"/>
        <end position="256"/>
    </location>
</feature>
<organism evidence="5 6">
    <name type="scientific">Parachlamydia acanthamoebae</name>
    <dbReference type="NCBI Taxonomy" id="83552"/>
    <lineage>
        <taxon>Bacteria</taxon>
        <taxon>Pseudomonadati</taxon>
        <taxon>Chlamydiota</taxon>
        <taxon>Chlamydiia</taxon>
        <taxon>Parachlamydiales</taxon>
        <taxon>Parachlamydiaceae</taxon>
        <taxon>Parachlamydia</taxon>
    </lineage>
</organism>
<reference evidence="5 6" key="1">
    <citation type="journal article" date="2014" name="Mol. Biol. Evol.">
        <title>Massive expansion of Ubiquitination-related gene families within the Chlamydiae.</title>
        <authorList>
            <person name="Domman D."/>
            <person name="Collingro A."/>
            <person name="Lagkouvardos I."/>
            <person name="Gehre L."/>
            <person name="Weinmaier T."/>
            <person name="Rattei T."/>
            <person name="Subtil A."/>
            <person name="Horn M."/>
        </authorList>
    </citation>
    <scope>NUCLEOTIDE SEQUENCE [LARGE SCALE GENOMIC DNA]</scope>
    <source>
        <strain evidence="5 6">OEW1</strain>
    </source>
</reference>
<keyword evidence="3" id="KW-0812">Transmembrane</keyword>
<dbReference type="InterPro" id="IPR058639">
    <property type="entry name" value="BSH_YknX-like"/>
</dbReference>
<proteinExistence type="predicted"/>
<evidence type="ECO:0000313" key="5">
    <source>
        <dbReference type="EMBL" id="KIA76579.1"/>
    </source>
</evidence>
<dbReference type="GO" id="GO:0030313">
    <property type="term" value="C:cell envelope"/>
    <property type="evidence" value="ECO:0007669"/>
    <property type="project" value="UniProtKB-SubCell"/>
</dbReference>
<dbReference type="EMBL" id="JSAM01000111">
    <property type="protein sequence ID" value="KIA76579.1"/>
    <property type="molecule type" value="Genomic_DNA"/>
</dbReference>
<evidence type="ECO:0000256" key="2">
    <source>
        <dbReference type="ARBA" id="ARBA00023054"/>
    </source>
</evidence>
<dbReference type="Gene3D" id="2.40.50.100">
    <property type="match status" value="1"/>
</dbReference>
<evidence type="ECO:0000256" key="3">
    <source>
        <dbReference type="SAM" id="Phobius"/>
    </source>
</evidence>
<dbReference type="OMA" id="KTSQMYV"/>
<dbReference type="AlphaFoldDB" id="A0A0C1EJ11"/>
<dbReference type="InterPro" id="IPR050465">
    <property type="entry name" value="UPF0194_transport"/>
</dbReference>
<evidence type="ECO:0000313" key="6">
    <source>
        <dbReference type="Proteomes" id="UP000031307"/>
    </source>
</evidence>
<sequence>MNRNYFYLVLAATLCSVLLILFSFWKNAEEPKSPEYFIKPPLSPFKSYISGVGVVQPVSGNIQVGTPVNRIIEKVFVTVGEKVKKGDILFKLENKDLMADLLVKQMAYKSAKARLQKLEALPHPEDLASAEAALQSAQTEMNAAKSQFDMVLSLPDSRAISQEESDRRYFRYQQAKDQYREAEAKFEKVKSGTWKPDLEIANYETMFAKANVTAIQTDIQRTIIRSPIDGTVLQIKIHEGEFSVPSNARTPIMIIGDTTEMYLRVSINQLEVAYFSSTAPAVAFLQGDASHEFPLEFVRIEPFLVAKEDLTNEINEKVDTQIFQIVYKIVKSDPHIFVGARMDVFIERELSK</sequence>
<dbReference type="PATRIC" id="fig|83552.4.peg.2223"/>
<dbReference type="Pfam" id="PF25984">
    <property type="entry name" value="BSH_YknX"/>
    <property type="match status" value="1"/>
</dbReference>
<comment type="subcellular location">
    <subcellularLocation>
        <location evidence="1">Cell envelope</location>
    </subcellularLocation>
</comment>
<gene>
    <name evidence="5" type="ORF">DB43_AA00040</name>
</gene>
<dbReference type="Proteomes" id="UP000031307">
    <property type="component" value="Unassembled WGS sequence"/>
</dbReference>
<evidence type="ECO:0000259" key="4">
    <source>
        <dbReference type="Pfam" id="PF25984"/>
    </source>
</evidence>
<protein>
    <recommendedName>
        <fullName evidence="4">YknX-like barrel-sandwich hybrid domain-containing protein</fullName>
    </recommendedName>
</protein>
<dbReference type="PANTHER" id="PTHR32347:SF23">
    <property type="entry name" value="BLL5650 PROTEIN"/>
    <property type="match status" value="1"/>
</dbReference>
<comment type="caution">
    <text evidence="5">The sequence shown here is derived from an EMBL/GenBank/DDBJ whole genome shotgun (WGS) entry which is preliminary data.</text>
</comment>
<feature type="transmembrane region" description="Helical" evidence="3">
    <location>
        <begin position="6"/>
        <end position="25"/>
    </location>
</feature>
<keyword evidence="3" id="KW-1133">Transmembrane helix</keyword>
<name>A0A0C1EJ11_9BACT</name>
<dbReference type="PANTHER" id="PTHR32347">
    <property type="entry name" value="EFFLUX SYSTEM COMPONENT YKNX-RELATED"/>
    <property type="match status" value="1"/>
</dbReference>